<dbReference type="PANTHER" id="PTHR10183:SF379">
    <property type="entry name" value="CALPAIN-5"/>
    <property type="match status" value="1"/>
</dbReference>
<dbReference type="PROSITE" id="PS00139">
    <property type="entry name" value="THIOL_PROTEASE_CYS"/>
    <property type="match status" value="1"/>
</dbReference>
<evidence type="ECO:0000256" key="1">
    <source>
        <dbReference type="ARBA" id="ARBA00007623"/>
    </source>
</evidence>
<dbReference type="SUPFAM" id="SSF54001">
    <property type="entry name" value="Cysteine proteinases"/>
    <property type="match status" value="1"/>
</dbReference>
<dbReference type="EMBL" id="AACS02000007">
    <property type="protein sequence ID" value="EAU90024.2"/>
    <property type="molecule type" value="Genomic_DNA"/>
</dbReference>
<dbReference type="HOGENOM" id="CLU_006072_2_2_1"/>
<dbReference type="STRING" id="240176.A8NAI9"/>
<dbReference type="PANTHER" id="PTHR10183">
    <property type="entry name" value="CALPAIN"/>
    <property type="match status" value="1"/>
</dbReference>
<dbReference type="Pfam" id="PF00648">
    <property type="entry name" value="Peptidase_C2"/>
    <property type="match status" value="1"/>
</dbReference>
<proteinExistence type="inferred from homology"/>
<keyword evidence="4 6" id="KW-0788">Thiol protease</keyword>
<dbReference type="SMART" id="SM00230">
    <property type="entry name" value="CysPc"/>
    <property type="match status" value="1"/>
</dbReference>
<dbReference type="GeneID" id="6008317"/>
<protein>
    <submittedName>
        <fullName evidence="11">Calpain</fullName>
    </submittedName>
</protein>
<keyword evidence="7" id="KW-0175">Coiled coil</keyword>
<dbReference type="InterPro" id="IPR001300">
    <property type="entry name" value="Peptidase_C2_calpain_cat"/>
</dbReference>
<evidence type="ECO:0000256" key="6">
    <source>
        <dbReference type="PROSITE-ProRule" id="PRU00239"/>
    </source>
</evidence>
<feature type="active site" evidence="5 6">
    <location>
        <position position="183"/>
    </location>
</feature>
<dbReference type="InParanoid" id="A8NAI9"/>
<dbReference type="Proteomes" id="UP000001861">
    <property type="component" value="Unassembled WGS sequence"/>
</dbReference>
<feature type="coiled-coil region" evidence="7">
    <location>
        <begin position="94"/>
        <end position="121"/>
    </location>
</feature>
<dbReference type="OrthoDB" id="424753at2759"/>
<evidence type="ECO:0000256" key="4">
    <source>
        <dbReference type="ARBA" id="ARBA00022807"/>
    </source>
</evidence>
<dbReference type="GO" id="GO:0006508">
    <property type="term" value="P:proteolysis"/>
    <property type="evidence" value="ECO:0007669"/>
    <property type="project" value="UniProtKB-KW"/>
</dbReference>
<keyword evidence="9" id="KW-0812">Transmembrane</keyword>
<dbReference type="AlphaFoldDB" id="A8NAI9"/>
<comment type="caution">
    <text evidence="11">The sequence shown here is derived from an EMBL/GenBank/DDBJ whole genome shotgun (WGS) entry which is preliminary data.</text>
</comment>
<evidence type="ECO:0000313" key="12">
    <source>
        <dbReference type="Proteomes" id="UP000001861"/>
    </source>
</evidence>
<dbReference type="InterPro" id="IPR000169">
    <property type="entry name" value="Pept_cys_AS"/>
</dbReference>
<evidence type="ECO:0000256" key="7">
    <source>
        <dbReference type="SAM" id="Coils"/>
    </source>
</evidence>
<comment type="similarity">
    <text evidence="1">Belongs to the peptidase C2 family.</text>
</comment>
<keyword evidence="3 6" id="KW-0378">Hydrolase</keyword>
<dbReference type="VEuPathDB" id="FungiDB:CC1G_05940"/>
<dbReference type="RefSeq" id="XP_001831841.2">
    <property type="nucleotide sequence ID" value="XM_001831789.2"/>
</dbReference>
<feature type="region of interest" description="Disordered" evidence="8">
    <location>
        <begin position="608"/>
        <end position="643"/>
    </location>
</feature>
<evidence type="ECO:0000259" key="10">
    <source>
        <dbReference type="PROSITE" id="PS50203"/>
    </source>
</evidence>
<evidence type="ECO:0000256" key="9">
    <source>
        <dbReference type="SAM" id="Phobius"/>
    </source>
</evidence>
<evidence type="ECO:0000256" key="3">
    <source>
        <dbReference type="ARBA" id="ARBA00022801"/>
    </source>
</evidence>
<evidence type="ECO:0000256" key="5">
    <source>
        <dbReference type="PIRSR" id="PIRSR622684-1"/>
    </source>
</evidence>
<dbReference type="Gene3D" id="3.90.70.10">
    <property type="entry name" value="Cysteine proteinases"/>
    <property type="match status" value="1"/>
</dbReference>
<feature type="domain" description="Calpain catalytic" evidence="10">
    <location>
        <begin position="155"/>
        <end position="447"/>
    </location>
</feature>
<feature type="active site" evidence="5 6">
    <location>
        <position position="367"/>
    </location>
</feature>
<dbReference type="InterPro" id="IPR038765">
    <property type="entry name" value="Papain-like_cys_pep_sf"/>
</dbReference>
<name>A8NAI9_COPC7</name>
<dbReference type="OMA" id="GCCHLRT"/>
<evidence type="ECO:0000313" key="11">
    <source>
        <dbReference type="EMBL" id="EAU90024.2"/>
    </source>
</evidence>
<keyword evidence="12" id="KW-1185">Reference proteome</keyword>
<keyword evidence="9" id="KW-1133">Transmembrane helix</keyword>
<dbReference type="eggNOG" id="KOG0045">
    <property type="taxonomic scope" value="Eukaryota"/>
</dbReference>
<organism evidence="11 12">
    <name type="scientific">Coprinopsis cinerea (strain Okayama-7 / 130 / ATCC MYA-4618 / FGSC 9003)</name>
    <name type="common">Inky cap fungus</name>
    <name type="synonym">Hormographiella aspergillata</name>
    <dbReference type="NCBI Taxonomy" id="240176"/>
    <lineage>
        <taxon>Eukaryota</taxon>
        <taxon>Fungi</taxon>
        <taxon>Dikarya</taxon>
        <taxon>Basidiomycota</taxon>
        <taxon>Agaricomycotina</taxon>
        <taxon>Agaricomycetes</taxon>
        <taxon>Agaricomycetidae</taxon>
        <taxon>Agaricales</taxon>
        <taxon>Agaricineae</taxon>
        <taxon>Psathyrellaceae</taxon>
        <taxon>Coprinopsis</taxon>
    </lineage>
</organism>
<dbReference type="CDD" id="cd00044">
    <property type="entry name" value="CysPc"/>
    <property type="match status" value="1"/>
</dbReference>
<accession>A8NAI9</accession>
<feature type="compositionally biased region" description="Pro residues" evidence="8">
    <location>
        <begin position="617"/>
        <end position="635"/>
    </location>
</feature>
<gene>
    <name evidence="11" type="ORF">CC1G_05940</name>
</gene>
<evidence type="ECO:0000256" key="8">
    <source>
        <dbReference type="SAM" id="MobiDB-lite"/>
    </source>
</evidence>
<reference evidence="11 12" key="1">
    <citation type="journal article" date="2010" name="Proc. Natl. Acad. Sci. U.S.A.">
        <title>Insights into evolution of multicellular fungi from the assembled chromosomes of the mushroom Coprinopsis cinerea (Coprinus cinereus).</title>
        <authorList>
            <person name="Stajich J.E."/>
            <person name="Wilke S.K."/>
            <person name="Ahren D."/>
            <person name="Au C.H."/>
            <person name="Birren B.W."/>
            <person name="Borodovsky M."/>
            <person name="Burns C."/>
            <person name="Canback B."/>
            <person name="Casselton L.A."/>
            <person name="Cheng C.K."/>
            <person name="Deng J."/>
            <person name="Dietrich F.S."/>
            <person name="Fargo D.C."/>
            <person name="Farman M.L."/>
            <person name="Gathman A.C."/>
            <person name="Goldberg J."/>
            <person name="Guigo R."/>
            <person name="Hoegger P.J."/>
            <person name="Hooker J.B."/>
            <person name="Huggins A."/>
            <person name="James T.Y."/>
            <person name="Kamada T."/>
            <person name="Kilaru S."/>
            <person name="Kodira C."/>
            <person name="Kues U."/>
            <person name="Kupfer D."/>
            <person name="Kwan H.S."/>
            <person name="Lomsadze A."/>
            <person name="Li W."/>
            <person name="Lilly W.W."/>
            <person name="Ma L.J."/>
            <person name="Mackey A.J."/>
            <person name="Manning G."/>
            <person name="Martin F."/>
            <person name="Muraguchi H."/>
            <person name="Natvig D.O."/>
            <person name="Palmerini H."/>
            <person name="Ramesh M.A."/>
            <person name="Rehmeyer C.J."/>
            <person name="Roe B.A."/>
            <person name="Shenoy N."/>
            <person name="Stanke M."/>
            <person name="Ter-Hovhannisyan V."/>
            <person name="Tunlid A."/>
            <person name="Velagapudi R."/>
            <person name="Vision T.J."/>
            <person name="Zeng Q."/>
            <person name="Zolan M.E."/>
            <person name="Pukkila P.J."/>
        </authorList>
    </citation>
    <scope>NUCLEOTIDE SEQUENCE [LARGE SCALE GENOMIC DNA]</scope>
    <source>
        <strain evidence="12">Okayama-7 / 130 / ATCC MYA-4618 / FGSC 9003</strain>
    </source>
</reference>
<feature type="compositionally biased region" description="Polar residues" evidence="8">
    <location>
        <begin position="60"/>
        <end position="74"/>
    </location>
</feature>
<keyword evidence="9" id="KW-0472">Membrane</keyword>
<dbReference type="PROSITE" id="PS50203">
    <property type="entry name" value="CALPAIN_CAT"/>
    <property type="match status" value="1"/>
</dbReference>
<sequence>MPLPSSGTRNLKEPLSALLVGITATCLALGAYATLRNGKPLKARVKLTATIRATLERTSSYTSKSGGATSTLKSAATKGGSDDDISGEIGLLLGGNLEAAIQECKERVERISRECRAENRKFRDLEFDLESDKELCLYTLSSTRRSLLCPADTIRITDLWEHPKFFADHANPNDIRQGTLGDCWFLSALSTISGLKGLVSKLCVARDEEVGVYGFIFCKHGIWTPVIVDDLLYSQMPIYENLRTREQQICRQDKDAYNAMARKGGEGLFFAKSGYDGETWVPLIEKAFAKLHGTYEALSGGQTAQALEDLTGGVNESWKIMDILDTDRFWEEELSKAGVDRFFDVSLARLTKNASQTYNTENLVFRHAYSVLRARQVCGRRFVVIRNPWGKTIAKWNGRWGDGSKEWTELGREEREEILRVMEYKLGDYGTLMMEYSDFLTCWHYIQRVIVFDSSWRASQIWIEVPPKPDGFPWQFGEVMYYFTLSKPSPVHIVLSQIDWRAFEDISGRVWFLLDFYVCKRGEKDWRGVSALTFLWERSVSCYLETLEEGEYVVYPRVQRYFGFKKMCYFKEALQEKKWDERKLARALTRRAQCFALAENADHNSIAPYLPTAQDAPRPPNAIPPPPPPPPPPTTTDPKKKPPIPTHVTLYELCKDPEDRQKLVLGLRVYAKEGCLESIRGWIPSPGMGAYEPEGGWPVAAV</sequence>
<dbReference type="GO" id="GO:0004198">
    <property type="term" value="F:calcium-dependent cysteine-type endopeptidase activity"/>
    <property type="evidence" value="ECO:0007669"/>
    <property type="project" value="InterPro"/>
</dbReference>
<feature type="active site" evidence="5 6">
    <location>
        <position position="387"/>
    </location>
</feature>
<evidence type="ECO:0000256" key="2">
    <source>
        <dbReference type="ARBA" id="ARBA00022670"/>
    </source>
</evidence>
<feature type="region of interest" description="Disordered" evidence="8">
    <location>
        <begin position="60"/>
        <end position="82"/>
    </location>
</feature>
<feature type="transmembrane region" description="Helical" evidence="9">
    <location>
        <begin position="15"/>
        <end position="35"/>
    </location>
</feature>
<dbReference type="KEGG" id="cci:CC1G_05940"/>
<dbReference type="InterPro" id="IPR022684">
    <property type="entry name" value="Calpain_cysteine_protease"/>
</dbReference>
<keyword evidence="2 6" id="KW-0645">Protease</keyword>